<dbReference type="PANTHER" id="PTHR23011">
    <property type="entry name" value="CYCLIC NUCLEOTIDE-BINDING DOMAIN CONTAINING PROTEIN"/>
    <property type="match status" value="1"/>
</dbReference>
<evidence type="ECO:0000313" key="3">
    <source>
        <dbReference type="EMBL" id="CAI2359767.1"/>
    </source>
</evidence>
<protein>
    <recommendedName>
        <fullName evidence="2">Cyclic nucleotide-binding domain-containing protein</fullName>
    </recommendedName>
</protein>
<reference evidence="3" key="1">
    <citation type="submission" date="2023-07" db="EMBL/GenBank/DDBJ databases">
        <authorList>
            <consortium name="AG Swart"/>
            <person name="Singh M."/>
            <person name="Singh A."/>
            <person name="Seah K."/>
            <person name="Emmerich C."/>
        </authorList>
    </citation>
    <scope>NUCLEOTIDE SEQUENCE</scope>
    <source>
        <strain evidence="3">DP1</strain>
    </source>
</reference>
<keyword evidence="4" id="KW-1185">Reference proteome</keyword>
<feature type="compositionally biased region" description="Polar residues" evidence="1">
    <location>
        <begin position="366"/>
        <end position="380"/>
    </location>
</feature>
<dbReference type="SUPFAM" id="SSF51206">
    <property type="entry name" value="cAMP-binding domain-like"/>
    <property type="match status" value="2"/>
</dbReference>
<organism evidence="3 4">
    <name type="scientific">Euplotes crassus</name>
    <dbReference type="NCBI Taxonomy" id="5936"/>
    <lineage>
        <taxon>Eukaryota</taxon>
        <taxon>Sar</taxon>
        <taxon>Alveolata</taxon>
        <taxon>Ciliophora</taxon>
        <taxon>Intramacronucleata</taxon>
        <taxon>Spirotrichea</taxon>
        <taxon>Hypotrichia</taxon>
        <taxon>Euplotida</taxon>
        <taxon>Euplotidae</taxon>
        <taxon>Moneuplotes</taxon>
    </lineage>
</organism>
<dbReference type="Proteomes" id="UP001295684">
    <property type="component" value="Unassembled WGS sequence"/>
</dbReference>
<gene>
    <name evidence="3" type="ORF">ECRASSUSDP1_LOCUS1061</name>
</gene>
<feature type="compositionally biased region" description="Basic residues" evidence="1">
    <location>
        <begin position="381"/>
        <end position="391"/>
    </location>
</feature>
<dbReference type="InterPro" id="IPR018490">
    <property type="entry name" value="cNMP-bd_dom_sf"/>
</dbReference>
<dbReference type="AlphaFoldDB" id="A0AAD1U3D6"/>
<evidence type="ECO:0000259" key="2">
    <source>
        <dbReference type="PROSITE" id="PS50042"/>
    </source>
</evidence>
<dbReference type="PANTHER" id="PTHR23011:SF28">
    <property type="entry name" value="CYCLIC NUCLEOTIDE-BINDING DOMAIN CONTAINING PROTEIN"/>
    <property type="match status" value="1"/>
</dbReference>
<evidence type="ECO:0000256" key="1">
    <source>
        <dbReference type="SAM" id="MobiDB-lite"/>
    </source>
</evidence>
<accession>A0AAD1U3D6</accession>
<feature type="compositionally biased region" description="Basic residues" evidence="1">
    <location>
        <begin position="339"/>
        <end position="353"/>
    </location>
</feature>
<dbReference type="EMBL" id="CAMPGE010001000">
    <property type="protein sequence ID" value="CAI2359767.1"/>
    <property type="molecule type" value="Genomic_DNA"/>
</dbReference>
<dbReference type="CDD" id="cd00038">
    <property type="entry name" value="CAP_ED"/>
    <property type="match status" value="2"/>
</dbReference>
<evidence type="ECO:0000313" key="4">
    <source>
        <dbReference type="Proteomes" id="UP001295684"/>
    </source>
</evidence>
<feature type="region of interest" description="Disordered" evidence="1">
    <location>
        <begin position="339"/>
        <end position="398"/>
    </location>
</feature>
<sequence length="412" mass="47968">MTLNRQSSCEFVHKNQVKIITLENKDGIEETKYQELVTLSKGAHFGEVALSKSITRNASVRCEESCKFAALNKDCYNKVIDRIMKKKTNQKIDLIKQIPYFKDWSKVSLTKFCYDHEYFSYKRKQVVFEEGQSSSYVYIVKEGEFELTKKIRYQKDNRRILKDLFKSHCETKYTPVRIPYPGSFLKEARKSMHKITTNMKSNIAQLAKSSSCKMSILSPYQLFGHEDSFRGRTYSTTCTCTVDGILFRIKSSFFERDIRQLSEGTYARMIEDGIQKEKKTMDFLNTKSYIHQRMSSPEMIMNRKSNGPVPVNLFDILPKEGLHHDIRLAPSKSVILNTKKPKRKRAKTAKKRITREVRKARPFSPQMRNKANQSTQSRINLSHKKSKKHHLSVSSSFIKSSTSYVPHKRLIS</sequence>
<dbReference type="InterPro" id="IPR000595">
    <property type="entry name" value="cNMP-bd_dom"/>
</dbReference>
<comment type="caution">
    <text evidence="3">The sequence shown here is derived from an EMBL/GenBank/DDBJ whole genome shotgun (WGS) entry which is preliminary data.</text>
</comment>
<dbReference type="Gene3D" id="2.60.120.10">
    <property type="entry name" value="Jelly Rolls"/>
    <property type="match status" value="2"/>
</dbReference>
<name>A0AAD1U3D6_EUPCR</name>
<dbReference type="InterPro" id="IPR014710">
    <property type="entry name" value="RmlC-like_jellyroll"/>
</dbReference>
<feature type="domain" description="Cyclic nucleotide-binding" evidence="2">
    <location>
        <begin position="100"/>
        <end position="150"/>
    </location>
</feature>
<proteinExistence type="predicted"/>
<dbReference type="PROSITE" id="PS50042">
    <property type="entry name" value="CNMP_BINDING_3"/>
    <property type="match status" value="2"/>
</dbReference>
<feature type="domain" description="Cyclic nucleotide-binding" evidence="2">
    <location>
        <begin position="11"/>
        <end position="97"/>
    </location>
</feature>